<reference evidence="3" key="1">
    <citation type="submission" date="2022-07" db="EMBL/GenBank/DDBJ databases">
        <title>Genome Sequence of Physisporinus lineatus.</title>
        <authorList>
            <person name="Buettner E."/>
        </authorList>
    </citation>
    <scope>NUCLEOTIDE SEQUENCE</scope>
    <source>
        <strain evidence="3">VT162</strain>
    </source>
</reference>
<dbReference type="Pfam" id="PF13300">
    <property type="entry name" value="DUF4078"/>
    <property type="match status" value="1"/>
</dbReference>
<feature type="compositionally biased region" description="Polar residues" evidence="2">
    <location>
        <begin position="377"/>
        <end position="396"/>
    </location>
</feature>
<feature type="compositionally biased region" description="Basic and acidic residues" evidence="2">
    <location>
        <begin position="259"/>
        <end position="281"/>
    </location>
</feature>
<feature type="compositionally biased region" description="Acidic residues" evidence="2">
    <location>
        <begin position="125"/>
        <end position="134"/>
    </location>
</feature>
<feature type="compositionally biased region" description="Basic and acidic residues" evidence="2">
    <location>
        <begin position="312"/>
        <end position="330"/>
    </location>
</feature>
<name>A0AAD5YKK1_9APHY</name>
<dbReference type="Proteomes" id="UP001212997">
    <property type="component" value="Unassembled WGS sequence"/>
</dbReference>
<dbReference type="InterPro" id="IPR025066">
    <property type="entry name" value="CCDC174-like"/>
</dbReference>
<organism evidence="3 4">
    <name type="scientific">Meripilus lineatus</name>
    <dbReference type="NCBI Taxonomy" id="2056292"/>
    <lineage>
        <taxon>Eukaryota</taxon>
        <taxon>Fungi</taxon>
        <taxon>Dikarya</taxon>
        <taxon>Basidiomycota</taxon>
        <taxon>Agaricomycotina</taxon>
        <taxon>Agaricomycetes</taxon>
        <taxon>Polyporales</taxon>
        <taxon>Meripilaceae</taxon>
        <taxon>Meripilus</taxon>
    </lineage>
</organism>
<comment type="caution">
    <text evidence="3">The sequence shown here is derived from an EMBL/GenBank/DDBJ whole genome shotgun (WGS) entry which is preliminary data.</text>
</comment>
<evidence type="ECO:0000313" key="3">
    <source>
        <dbReference type="EMBL" id="KAJ3487152.1"/>
    </source>
</evidence>
<dbReference type="PANTHER" id="PTHR15885">
    <property type="entry name" value="COILED-COIL DOMAIN-CONTAINING PROTEIN 174"/>
    <property type="match status" value="1"/>
</dbReference>
<keyword evidence="1" id="KW-0175">Coiled coil</keyword>
<feature type="region of interest" description="Disordered" evidence="2">
    <location>
        <begin position="124"/>
        <end position="201"/>
    </location>
</feature>
<keyword evidence="4" id="KW-1185">Reference proteome</keyword>
<feature type="region of interest" description="Disordered" evidence="2">
    <location>
        <begin position="257"/>
        <end position="399"/>
    </location>
</feature>
<dbReference type="EMBL" id="JANAWD010000100">
    <property type="protein sequence ID" value="KAJ3487152.1"/>
    <property type="molecule type" value="Genomic_DNA"/>
</dbReference>
<proteinExistence type="predicted"/>
<dbReference type="PANTHER" id="PTHR15885:SF1">
    <property type="entry name" value="COILED-COIL DOMAIN-CONTAINING PROTEIN 174"/>
    <property type="match status" value="1"/>
</dbReference>
<protein>
    <submittedName>
        <fullName evidence="3">Uncharacterized protein</fullName>
    </submittedName>
</protein>
<accession>A0AAD5YKK1</accession>
<feature type="region of interest" description="Disordered" evidence="2">
    <location>
        <begin position="43"/>
        <end position="66"/>
    </location>
</feature>
<evidence type="ECO:0000256" key="2">
    <source>
        <dbReference type="SAM" id="MobiDB-lite"/>
    </source>
</evidence>
<sequence length="415" mass="45649">MGPKSKTSGVSTSSFFDLRAEIAKHEEEFAKNKAAGKGKYVVGGVKRPDKKPTIWGRQNKGVGSRSARDIELEAISQPTLENARAVLERKAKVYDKLKKGKSGGLSDKQYESLLVDFEQKPIDAFESDSDDVDESLTVPKPPGQEDGFVCTTNEDANDEDDPVIEYEDEFGRARSARRSEVPRHLLPSEHKDDPPEEDIDPYVIYNPVNHFPIYEPSADRVAEIAAEYAEETNPLNVHYDASQEVRAKGAGFYQFSGDEETRRKQMEELRKARTETEKTREQTGAVDLRPGEVEGMVAPAESAGGSGLKSSRAMEKRKREIEERRKMLEAKRRKKNPGAESSGSSSKPTPPASITASTPSDPFAALEAQVSLAKPPNVSSKGKQKASTTLPPQAQSDADAFLAALERDVLKKAPR</sequence>
<dbReference type="GO" id="GO:0005634">
    <property type="term" value="C:nucleus"/>
    <property type="evidence" value="ECO:0007669"/>
    <property type="project" value="TreeGrafter"/>
</dbReference>
<feature type="compositionally biased region" description="Acidic residues" evidence="2">
    <location>
        <begin position="155"/>
        <end position="168"/>
    </location>
</feature>
<dbReference type="AlphaFoldDB" id="A0AAD5YKK1"/>
<evidence type="ECO:0000256" key="1">
    <source>
        <dbReference type="ARBA" id="ARBA00023054"/>
    </source>
</evidence>
<evidence type="ECO:0000313" key="4">
    <source>
        <dbReference type="Proteomes" id="UP001212997"/>
    </source>
</evidence>
<gene>
    <name evidence="3" type="ORF">NLI96_g3738</name>
</gene>
<feature type="compositionally biased region" description="Low complexity" evidence="2">
    <location>
        <begin position="344"/>
        <end position="362"/>
    </location>
</feature>
<feature type="compositionally biased region" description="Basic and acidic residues" evidence="2">
    <location>
        <begin position="169"/>
        <end position="193"/>
    </location>
</feature>